<dbReference type="Proteomes" id="UP000199223">
    <property type="component" value="Unassembled WGS sequence"/>
</dbReference>
<keyword evidence="1" id="KW-0808">Transferase</keyword>
<dbReference type="CDD" id="cd01941">
    <property type="entry name" value="YeiC_kinase_like"/>
    <property type="match status" value="1"/>
</dbReference>
<dbReference type="OrthoDB" id="9806249at2"/>
<dbReference type="GO" id="GO:0005737">
    <property type="term" value="C:cytoplasm"/>
    <property type="evidence" value="ECO:0007669"/>
    <property type="project" value="TreeGrafter"/>
</dbReference>
<dbReference type="InterPro" id="IPR011611">
    <property type="entry name" value="PfkB_dom"/>
</dbReference>
<organism evidence="4 5">
    <name type="scientific">Deinococcus reticulitermitis</name>
    <dbReference type="NCBI Taxonomy" id="856736"/>
    <lineage>
        <taxon>Bacteria</taxon>
        <taxon>Thermotogati</taxon>
        <taxon>Deinococcota</taxon>
        <taxon>Deinococci</taxon>
        <taxon>Deinococcales</taxon>
        <taxon>Deinococcaceae</taxon>
        <taxon>Deinococcus</taxon>
    </lineage>
</organism>
<dbReference type="GO" id="GO:0016798">
    <property type="term" value="F:hydrolase activity, acting on glycosyl bonds"/>
    <property type="evidence" value="ECO:0007669"/>
    <property type="project" value="TreeGrafter"/>
</dbReference>
<dbReference type="EMBL" id="FNZA01000015">
    <property type="protein sequence ID" value="SEJ70633.1"/>
    <property type="molecule type" value="Genomic_DNA"/>
</dbReference>
<dbReference type="AlphaFoldDB" id="A0A1H7AYF5"/>
<dbReference type="InterPro" id="IPR029056">
    <property type="entry name" value="Ribokinase-like"/>
</dbReference>
<reference evidence="5" key="1">
    <citation type="submission" date="2016-10" db="EMBL/GenBank/DDBJ databases">
        <authorList>
            <person name="Varghese N."/>
            <person name="Submissions S."/>
        </authorList>
    </citation>
    <scope>NUCLEOTIDE SEQUENCE [LARGE SCALE GENOMIC DNA]</scope>
    <source>
        <strain evidence="5">CGMCC 1.10218</strain>
    </source>
</reference>
<name>A0A1H7AYF5_9DEIO</name>
<dbReference type="Gene3D" id="3.40.1190.20">
    <property type="match status" value="1"/>
</dbReference>
<accession>A0A1H7AYF5</accession>
<dbReference type="GO" id="GO:0016301">
    <property type="term" value="F:kinase activity"/>
    <property type="evidence" value="ECO:0007669"/>
    <property type="project" value="UniProtKB-KW"/>
</dbReference>
<dbReference type="PROSITE" id="PS00583">
    <property type="entry name" value="PFKB_KINASES_1"/>
    <property type="match status" value="1"/>
</dbReference>
<keyword evidence="2 4" id="KW-0418">Kinase</keyword>
<evidence type="ECO:0000259" key="3">
    <source>
        <dbReference type="Pfam" id="PF00294"/>
    </source>
</evidence>
<evidence type="ECO:0000313" key="4">
    <source>
        <dbReference type="EMBL" id="SEJ70633.1"/>
    </source>
</evidence>
<dbReference type="Pfam" id="PF00294">
    <property type="entry name" value="PfkB"/>
    <property type="match status" value="1"/>
</dbReference>
<evidence type="ECO:0000313" key="5">
    <source>
        <dbReference type="Proteomes" id="UP000199223"/>
    </source>
</evidence>
<dbReference type="PROSITE" id="PS00584">
    <property type="entry name" value="PFKB_KINASES_2"/>
    <property type="match status" value="1"/>
</dbReference>
<dbReference type="PANTHER" id="PTHR42909:SF4">
    <property type="entry name" value="CARBOHYDRATE KINASE, PFKB FAMILY"/>
    <property type="match status" value="1"/>
</dbReference>
<keyword evidence="5" id="KW-1185">Reference proteome</keyword>
<proteinExistence type="predicted"/>
<sequence length="325" mass="32964">MELMARAAFAVAVVGGLNMDFKARCAQAAVPATSNPGVTSHAPGGVGRNVAEGLVRLGVRVRLCGVVGEDALGRELLAQAQAAGVDVSGVRALPGEATGTYTALLDHTGDLLYAVADMRVMDALSPALVDGWWPALAGVRWLVVDGNLPEVALTHLLRRAKAGAVPVVFEPVSVPKAARLLTALRAGCAPHTVTPNLDELGVLVGRSVENTGAAITQAAQALLALGVQQVWVRRGPLGSLLVTPGAAHVLAAVPAEVVDVTGAGDALLAAFLAAQLAGDAPEAAARFAHAVAALVVASRETVPPELAGLARLARFPTHSPGENPC</sequence>
<dbReference type="InterPro" id="IPR002173">
    <property type="entry name" value="Carboh/pur_kinase_PfkB_CS"/>
</dbReference>
<protein>
    <submittedName>
        <fullName evidence="4">Pseudouridine kinase</fullName>
    </submittedName>
</protein>
<gene>
    <name evidence="4" type="ORF">SAMN04488058_11526</name>
</gene>
<evidence type="ECO:0000256" key="1">
    <source>
        <dbReference type="ARBA" id="ARBA00022679"/>
    </source>
</evidence>
<dbReference type="STRING" id="856736.SAMN04488058_11526"/>
<feature type="domain" description="Carbohydrate kinase PfkB" evidence="3">
    <location>
        <begin position="11"/>
        <end position="303"/>
    </location>
</feature>
<dbReference type="PANTHER" id="PTHR42909">
    <property type="entry name" value="ZGC:136858"/>
    <property type="match status" value="1"/>
</dbReference>
<evidence type="ECO:0000256" key="2">
    <source>
        <dbReference type="ARBA" id="ARBA00022777"/>
    </source>
</evidence>
<dbReference type="GO" id="GO:0004730">
    <property type="term" value="F:pseudouridylate synthase activity"/>
    <property type="evidence" value="ECO:0007669"/>
    <property type="project" value="TreeGrafter"/>
</dbReference>
<dbReference type="SUPFAM" id="SSF53613">
    <property type="entry name" value="Ribokinase-like"/>
    <property type="match status" value="1"/>
</dbReference>